<dbReference type="GO" id="GO:0003723">
    <property type="term" value="F:RNA binding"/>
    <property type="evidence" value="ECO:0007669"/>
    <property type="project" value="InterPro"/>
</dbReference>
<dbReference type="NCBIfam" id="TIGR00756">
    <property type="entry name" value="PPR"/>
    <property type="match status" value="1"/>
</dbReference>
<dbReference type="GO" id="GO:0009451">
    <property type="term" value="P:RNA modification"/>
    <property type="evidence" value="ECO:0007669"/>
    <property type="project" value="InterPro"/>
</dbReference>
<feature type="repeat" description="PPR" evidence="2">
    <location>
        <begin position="115"/>
        <end position="149"/>
    </location>
</feature>
<keyword evidence="4" id="KW-1185">Reference proteome</keyword>
<dbReference type="InterPro" id="IPR002885">
    <property type="entry name" value="PPR_rpt"/>
</dbReference>
<keyword evidence="1" id="KW-0677">Repeat</keyword>
<dbReference type="Pfam" id="PF01535">
    <property type="entry name" value="PPR"/>
    <property type="match status" value="1"/>
</dbReference>
<dbReference type="EMBL" id="JAAALK010000288">
    <property type="protein sequence ID" value="KAG8051958.1"/>
    <property type="molecule type" value="Genomic_DNA"/>
</dbReference>
<proteinExistence type="predicted"/>
<dbReference type="InterPro" id="IPR046960">
    <property type="entry name" value="PPR_At4g14850-like_plant"/>
</dbReference>
<dbReference type="PANTHER" id="PTHR47926">
    <property type="entry name" value="PENTATRICOPEPTIDE REPEAT-CONTAINING PROTEIN"/>
    <property type="match status" value="1"/>
</dbReference>
<name>A0A8J5RM31_ZIZPA</name>
<organism evidence="3 4">
    <name type="scientific">Zizania palustris</name>
    <name type="common">Northern wild rice</name>
    <dbReference type="NCBI Taxonomy" id="103762"/>
    <lineage>
        <taxon>Eukaryota</taxon>
        <taxon>Viridiplantae</taxon>
        <taxon>Streptophyta</taxon>
        <taxon>Embryophyta</taxon>
        <taxon>Tracheophyta</taxon>
        <taxon>Spermatophyta</taxon>
        <taxon>Magnoliopsida</taxon>
        <taxon>Liliopsida</taxon>
        <taxon>Poales</taxon>
        <taxon>Poaceae</taxon>
        <taxon>BOP clade</taxon>
        <taxon>Oryzoideae</taxon>
        <taxon>Oryzeae</taxon>
        <taxon>Zizaniinae</taxon>
        <taxon>Zizania</taxon>
    </lineage>
</organism>
<reference evidence="3" key="1">
    <citation type="journal article" date="2021" name="bioRxiv">
        <title>Whole Genome Assembly and Annotation of Northern Wild Rice, Zizania palustris L., Supports a Whole Genome Duplication in the Zizania Genus.</title>
        <authorList>
            <person name="Haas M."/>
            <person name="Kono T."/>
            <person name="Macchietto M."/>
            <person name="Millas R."/>
            <person name="McGilp L."/>
            <person name="Shao M."/>
            <person name="Duquette J."/>
            <person name="Hirsch C.N."/>
            <person name="Kimball J."/>
        </authorList>
    </citation>
    <scope>NUCLEOTIDE SEQUENCE</scope>
    <source>
        <tissue evidence="3">Fresh leaf tissue</tissue>
    </source>
</reference>
<reference evidence="3" key="2">
    <citation type="submission" date="2021-02" db="EMBL/GenBank/DDBJ databases">
        <authorList>
            <person name="Kimball J.A."/>
            <person name="Haas M.W."/>
            <person name="Macchietto M."/>
            <person name="Kono T."/>
            <person name="Duquette J."/>
            <person name="Shao M."/>
        </authorList>
    </citation>
    <scope>NUCLEOTIDE SEQUENCE</scope>
    <source>
        <tissue evidence="3">Fresh leaf tissue</tissue>
    </source>
</reference>
<dbReference type="FunFam" id="1.25.40.10:FF:000158">
    <property type="entry name" value="pentatricopeptide repeat-containing protein At2g33680"/>
    <property type="match status" value="1"/>
</dbReference>
<dbReference type="PANTHER" id="PTHR47926:SF418">
    <property type="entry name" value="(WILD MALAYSIAN BANANA) HYPOTHETICAL PROTEIN"/>
    <property type="match status" value="1"/>
</dbReference>
<dbReference type="Proteomes" id="UP000729402">
    <property type="component" value="Unassembled WGS sequence"/>
</dbReference>
<sequence>MAPSALLVRLVSGYTAVGRLRTFHADHLHAAGLRVYAALIARFERPRPALAFFLFALASSFSRRALRTSPHVVSALLTVCAGLPPIHVGQLHASAAKCGDMVALRKAFDEMPHRGVPSWNALVVGYARNGIFLAALRVFSELVAQGQQVPLDQCNVMDCHDPALQQRGHGGHQAIDLVETILEKGIKPGHISLVTVLPSCSHSGFVEEGLKYFNLMTQVHRIMPWSEHYACMIDMFGRAGLCEAKQLIDQMPVKPDASVLGALVTPSLNCGDLELGKKVAKKLFEIEPSSSGNYVLLANIFPSHIHTEDWRQASNEVKRWMTYQQIMKEKGCSLVNIENKINGFLDVSEIALSKTASASEKTSGDVQTIELGKSVDKFDIMLGRAEHNEYMLMYTVG</sequence>
<accession>A0A8J5RM31</accession>
<dbReference type="InterPro" id="IPR046848">
    <property type="entry name" value="E_motif"/>
</dbReference>
<evidence type="ECO:0000256" key="1">
    <source>
        <dbReference type="ARBA" id="ARBA00022737"/>
    </source>
</evidence>
<comment type="caution">
    <text evidence="3">The sequence shown here is derived from an EMBL/GenBank/DDBJ whole genome shotgun (WGS) entry which is preliminary data.</text>
</comment>
<dbReference type="AlphaFoldDB" id="A0A8J5RM31"/>
<evidence type="ECO:0000313" key="4">
    <source>
        <dbReference type="Proteomes" id="UP000729402"/>
    </source>
</evidence>
<dbReference type="Pfam" id="PF20431">
    <property type="entry name" value="E_motif"/>
    <property type="match status" value="1"/>
</dbReference>
<dbReference type="PROSITE" id="PS51375">
    <property type="entry name" value="PPR"/>
    <property type="match status" value="1"/>
</dbReference>
<evidence type="ECO:0000313" key="3">
    <source>
        <dbReference type="EMBL" id="KAG8051958.1"/>
    </source>
</evidence>
<evidence type="ECO:0008006" key="5">
    <source>
        <dbReference type="Google" id="ProtNLM"/>
    </source>
</evidence>
<dbReference type="GO" id="GO:0099402">
    <property type="term" value="P:plant organ development"/>
    <property type="evidence" value="ECO:0007669"/>
    <property type="project" value="UniProtKB-ARBA"/>
</dbReference>
<dbReference type="OrthoDB" id="1853681at2759"/>
<evidence type="ECO:0000256" key="2">
    <source>
        <dbReference type="PROSITE-ProRule" id="PRU00708"/>
    </source>
</evidence>
<protein>
    <recommendedName>
        <fullName evidence="5">Pentatricopeptide repeat-containing protein</fullName>
    </recommendedName>
</protein>
<gene>
    <name evidence="3" type="ORF">GUJ93_ZPchr0001g31243</name>
</gene>